<dbReference type="Proteomes" id="UP001144471">
    <property type="component" value="Unassembled WGS sequence"/>
</dbReference>
<protein>
    <submittedName>
        <fullName evidence="8">Lipoprotein-releasing system ATP-binding protein LolD</fullName>
    </submittedName>
</protein>
<dbReference type="CDD" id="cd03255">
    <property type="entry name" value="ABC_MJ0796_LolCDE_FtsE"/>
    <property type="match status" value="1"/>
</dbReference>
<dbReference type="EMBL" id="BSDY01000006">
    <property type="protein sequence ID" value="GLI56166.1"/>
    <property type="molecule type" value="Genomic_DNA"/>
</dbReference>
<proteinExistence type="predicted"/>
<accession>A0A9W6GLZ5</accession>
<keyword evidence="1" id="KW-0813">Transport</keyword>
<dbReference type="SMART" id="SM00382">
    <property type="entry name" value="AAA"/>
    <property type="match status" value="1"/>
</dbReference>
<evidence type="ECO:0000313" key="8">
    <source>
        <dbReference type="EMBL" id="GLI56166.1"/>
    </source>
</evidence>
<dbReference type="PANTHER" id="PTHR24220">
    <property type="entry name" value="IMPORT ATP-BINDING PROTEIN"/>
    <property type="match status" value="1"/>
</dbReference>
<evidence type="ECO:0000313" key="9">
    <source>
        <dbReference type="Proteomes" id="UP001144471"/>
    </source>
</evidence>
<dbReference type="RefSeq" id="WP_281835109.1">
    <property type="nucleotide sequence ID" value="NZ_BSDY01000006.1"/>
</dbReference>
<keyword evidence="9" id="KW-1185">Reference proteome</keyword>
<keyword evidence="2" id="KW-1003">Cell membrane</keyword>
<dbReference type="GO" id="GO:0044874">
    <property type="term" value="P:lipoprotein localization to outer membrane"/>
    <property type="evidence" value="ECO:0007669"/>
    <property type="project" value="UniProtKB-ARBA"/>
</dbReference>
<dbReference type="Pfam" id="PF00005">
    <property type="entry name" value="ABC_tran"/>
    <property type="match status" value="1"/>
</dbReference>
<reference evidence="8" key="1">
    <citation type="submission" date="2022-12" db="EMBL/GenBank/DDBJ databases">
        <title>Reference genome sequencing for broad-spectrum identification of bacterial and archaeal isolates by mass spectrometry.</title>
        <authorList>
            <person name="Sekiguchi Y."/>
            <person name="Tourlousse D.M."/>
        </authorList>
    </citation>
    <scope>NUCLEOTIDE SEQUENCE</scope>
    <source>
        <strain evidence="8">10succ1</strain>
    </source>
</reference>
<dbReference type="GO" id="GO:0089705">
    <property type="term" value="P:protein localization to outer membrane"/>
    <property type="evidence" value="ECO:0007669"/>
    <property type="project" value="UniProtKB-ARBA"/>
</dbReference>
<dbReference type="InterPro" id="IPR017911">
    <property type="entry name" value="MacB-like_ATP-bd"/>
</dbReference>
<dbReference type="SUPFAM" id="SSF52540">
    <property type="entry name" value="P-loop containing nucleoside triphosphate hydrolases"/>
    <property type="match status" value="1"/>
</dbReference>
<dbReference type="AlphaFoldDB" id="A0A9W6GLZ5"/>
<dbReference type="InterPro" id="IPR015854">
    <property type="entry name" value="ABC_transpr_LolD-like"/>
</dbReference>
<evidence type="ECO:0000256" key="3">
    <source>
        <dbReference type="ARBA" id="ARBA00022741"/>
    </source>
</evidence>
<gene>
    <name evidence="8" type="primary">lolD</name>
    <name evidence="8" type="ORF">PM10SUCC1_16800</name>
</gene>
<keyword evidence="8" id="KW-0449">Lipoprotein</keyword>
<feature type="domain" description="ABC transporter" evidence="7">
    <location>
        <begin position="11"/>
        <end position="235"/>
    </location>
</feature>
<dbReference type="GO" id="GO:0016887">
    <property type="term" value="F:ATP hydrolysis activity"/>
    <property type="evidence" value="ECO:0007669"/>
    <property type="project" value="InterPro"/>
</dbReference>
<dbReference type="FunFam" id="3.40.50.300:FF:000230">
    <property type="entry name" value="Lipoprotein-releasing system ATP-binding protein LolD"/>
    <property type="match status" value="1"/>
</dbReference>
<evidence type="ECO:0000256" key="2">
    <source>
        <dbReference type="ARBA" id="ARBA00022475"/>
    </source>
</evidence>
<comment type="caution">
    <text evidence="8">The sequence shown here is derived from an EMBL/GenBank/DDBJ whole genome shotgun (WGS) entry which is preliminary data.</text>
</comment>
<organism evidence="8 9">
    <name type="scientific">Propionigenium maris DSM 9537</name>
    <dbReference type="NCBI Taxonomy" id="1123000"/>
    <lineage>
        <taxon>Bacteria</taxon>
        <taxon>Fusobacteriati</taxon>
        <taxon>Fusobacteriota</taxon>
        <taxon>Fusobacteriia</taxon>
        <taxon>Fusobacteriales</taxon>
        <taxon>Fusobacteriaceae</taxon>
        <taxon>Propionigenium</taxon>
    </lineage>
</organism>
<dbReference type="PROSITE" id="PS50893">
    <property type="entry name" value="ABC_TRANSPORTER_2"/>
    <property type="match status" value="1"/>
</dbReference>
<dbReference type="InterPro" id="IPR017871">
    <property type="entry name" value="ABC_transporter-like_CS"/>
</dbReference>
<keyword evidence="3" id="KW-0547">Nucleotide-binding</keyword>
<dbReference type="PANTHER" id="PTHR24220:SF86">
    <property type="entry name" value="ABC TRANSPORTER ABCH.1"/>
    <property type="match status" value="1"/>
</dbReference>
<keyword evidence="6" id="KW-0472">Membrane</keyword>
<dbReference type="GO" id="GO:0005524">
    <property type="term" value="F:ATP binding"/>
    <property type="evidence" value="ECO:0007669"/>
    <property type="project" value="UniProtKB-KW"/>
</dbReference>
<evidence type="ECO:0000256" key="4">
    <source>
        <dbReference type="ARBA" id="ARBA00022840"/>
    </source>
</evidence>
<dbReference type="InterPro" id="IPR003593">
    <property type="entry name" value="AAA+_ATPase"/>
</dbReference>
<dbReference type="GO" id="GO:0022857">
    <property type="term" value="F:transmembrane transporter activity"/>
    <property type="evidence" value="ECO:0007669"/>
    <property type="project" value="TreeGrafter"/>
</dbReference>
<name>A0A9W6GLZ5_9FUSO</name>
<dbReference type="PROSITE" id="PS00211">
    <property type="entry name" value="ABC_TRANSPORTER_1"/>
    <property type="match status" value="1"/>
</dbReference>
<dbReference type="Gene3D" id="3.40.50.300">
    <property type="entry name" value="P-loop containing nucleotide triphosphate hydrolases"/>
    <property type="match status" value="1"/>
</dbReference>
<evidence type="ECO:0000256" key="6">
    <source>
        <dbReference type="ARBA" id="ARBA00023136"/>
    </source>
</evidence>
<evidence type="ECO:0000259" key="7">
    <source>
        <dbReference type="PROSITE" id="PS50893"/>
    </source>
</evidence>
<evidence type="ECO:0000256" key="1">
    <source>
        <dbReference type="ARBA" id="ARBA00022448"/>
    </source>
</evidence>
<sequence length="235" mass="27008">MNNRNGKKVILKLDKLNKHYKDKKRDLHIIRDLDLEVTEGELVSILGKSGSGKSTLLNLIGLLDKPDTGRIYFDNVEVDNLKGTNIDQIRNEMLGFVFQFHYLLPEFTALENVMMPALAKDFNRKAEIEERAMKLLEEVELADRAHHKPNELSGGEKQRVAIARALINSPKILLADEPTGNLDEETSERIHDLFHRINKEMNQSIVVVTHSRELAKICHRRLYLKKGSLHQEEEI</sequence>
<keyword evidence="5" id="KW-1278">Translocase</keyword>
<keyword evidence="4 8" id="KW-0067">ATP-binding</keyword>
<evidence type="ECO:0000256" key="5">
    <source>
        <dbReference type="ARBA" id="ARBA00022967"/>
    </source>
</evidence>
<dbReference type="GO" id="GO:0005886">
    <property type="term" value="C:plasma membrane"/>
    <property type="evidence" value="ECO:0007669"/>
    <property type="project" value="TreeGrafter"/>
</dbReference>
<dbReference type="InterPro" id="IPR003439">
    <property type="entry name" value="ABC_transporter-like_ATP-bd"/>
</dbReference>
<dbReference type="InterPro" id="IPR027417">
    <property type="entry name" value="P-loop_NTPase"/>
</dbReference>